<keyword evidence="2" id="KW-1185">Reference proteome</keyword>
<sequence length="46" mass="5447">FENLEILGFRVLDVQDFGIFGRRDFEGRSAIFIINNIVMWNLKLTE</sequence>
<gene>
    <name evidence="1" type="ORF">ALEPTO_LOCUS11429</name>
</gene>
<comment type="caution">
    <text evidence="1">The sequence shown here is derived from an EMBL/GenBank/DDBJ whole genome shotgun (WGS) entry which is preliminary data.</text>
</comment>
<dbReference type="EMBL" id="CAJVPS010018346">
    <property type="protein sequence ID" value="CAG8697059.1"/>
    <property type="molecule type" value="Genomic_DNA"/>
</dbReference>
<reference evidence="1" key="1">
    <citation type="submission" date="2021-06" db="EMBL/GenBank/DDBJ databases">
        <authorList>
            <person name="Kallberg Y."/>
            <person name="Tangrot J."/>
            <person name="Rosling A."/>
        </authorList>
    </citation>
    <scope>NUCLEOTIDE SEQUENCE</scope>
    <source>
        <strain evidence="1">FL130A</strain>
    </source>
</reference>
<evidence type="ECO:0000313" key="2">
    <source>
        <dbReference type="Proteomes" id="UP000789508"/>
    </source>
</evidence>
<feature type="non-terminal residue" evidence="1">
    <location>
        <position position="1"/>
    </location>
</feature>
<accession>A0A9N9EW26</accession>
<organism evidence="1 2">
    <name type="scientific">Ambispora leptoticha</name>
    <dbReference type="NCBI Taxonomy" id="144679"/>
    <lineage>
        <taxon>Eukaryota</taxon>
        <taxon>Fungi</taxon>
        <taxon>Fungi incertae sedis</taxon>
        <taxon>Mucoromycota</taxon>
        <taxon>Glomeromycotina</taxon>
        <taxon>Glomeromycetes</taxon>
        <taxon>Archaeosporales</taxon>
        <taxon>Ambisporaceae</taxon>
        <taxon>Ambispora</taxon>
    </lineage>
</organism>
<dbReference type="AlphaFoldDB" id="A0A9N9EW26"/>
<evidence type="ECO:0000313" key="1">
    <source>
        <dbReference type="EMBL" id="CAG8697059.1"/>
    </source>
</evidence>
<name>A0A9N9EW26_9GLOM</name>
<proteinExistence type="predicted"/>
<feature type="non-terminal residue" evidence="1">
    <location>
        <position position="46"/>
    </location>
</feature>
<dbReference type="Proteomes" id="UP000789508">
    <property type="component" value="Unassembled WGS sequence"/>
</dbReference>
<protein>
    <submittedName>
        <fullName evidence="1">3983_t:CDS:1</fullName>
    </submittedName>
</protein>